<accession>A0A919AYC7</accession>
<feature type="binding site" evidence="5 8">
    <location>
        <begin position="82"/>
        <end position="89"/>
    </location>
    <ligand>
        <name>substrate</name>
    </ligand>
</feature>
<feature type="compositionally biased region" description="Basic and acidic residues" evidence="10">
    <location>
        <begin position="148"/>
        <end position="177"/>
    </location>
</feature>
<feature type="active site" description="Acyl-thioester intermediate" evidence="5 7">
    <location>
        <position position="259"/>
    </location>
</feature>
<evidence type="ECO:0000256" key="4">
    <source>
        <dbReference type="ARBA" id="ARBA00024732"/>
    </source>
</evidence>
<dbReference type="InterPro" id="IPR020605">
    <property type="entry name" value="Octanoyltransferase_CS"/>
</dbReference>
<evidence type="ECO:0000256" key="5">
    <source>
        <dbReference type="HAMAP-Rule" id="MF_00013"/>
    </source>
</evidence>
<keyword evidence="13" id="KW-1185">Reference proteome</keyword>
<evidence type="ECO:0000313" key="13">
    <source>
        <dbReference type="Proteomes" id="UP000638313"/>
    </source>
</evidence>
<evidence type="ECO:0000259" key="11">
    <source>
        <dbReference type="PROSITE" id="PS51733"/>
    </source>
</evidence>
<dbReference type="Proteomes" id="UP000638313">
    <property type="component" value="Unassembled WGS sequence"/>
</dbReference>
<dbReference type="InterPro" id="IPR045864">
    <property type="entry name" value="aa-tRNA-synth_II/BPL/LPL"/>
</dbReference>
<feature type="region of interest" description="Disordered" evidence="10">
    <location>
        <begin position="148"/>
        <end position="221"/>
    </location>
</feature>
<dbReference type="GO" id="GO:0009249">
    <property type="term" value="P:protein lipoylation"/>
    <property type="evidence" value="ECO:0007669"/>
    <property type="project" value="InterPro"/>
</dbReference>
<proteinExistence type="inferred from homology"/>
<comment type="miscellaneous">
    <text evidence="5">In the reaction, the free carboxyl group of octanoic acid is attached via an amide linkage to the epsilon-amino group of a specific lysine residue of lipoyl domains of lipoate-dependent enzymes.</text>
</comment>
<evidence type="ECO:0000256" key="8">
    <source>
        <dbReference type="PIRSR" id="PIRSR016262-2"/>
    </source>
</evidence>
<dbReference type="HAMAP" id="MF_00013">
    <property type="entry name" value="LipB"/>
    <property type="match status" value="1"/>
</dbReference>
<reference evidence="12" key="1">
    <citation type="journal article" date="2014" name="Int. J. Syst. Evol. Microbiol.">
        <title>Complete genome sequence of Corynebacterium casei LMG S-19264T (=DSM 44701T), isolated from a smear-ripened cheese.</title>
        <authorList>
            <consortium name="US DOE Joint Genome Institute (JGI-PGF)"/>
            <person name="Walter F."/>
            <person name="Albersmeier A."/>
            <person name="Kalinowski J."/>
            <person name="Ruckert C."/>
        </authorList>
    </citation>
    <scope>NUCLEOTIDE SEQUENCE</scope>
    <source>
        <strain evidence="12">JCM 4059</strain>
    </source>
</reference>
<evidence type="ECO:0000313" key="12">
    <source>
        <dbReference type="EMBL" id="GHF32337.1"/>
    </source>
</evidence>
<dbReference type="EC" id="2.3.1.181" evidence="5 6"/>
<evidence type="ECO:0000256" key="7">
    <source>
        <dbReference type="PIRSR" id="PIRSR016262-1"/>
    </source>
</evidence>
<dbReference type="NCBIfam" id="NF010925">
    <property type="entry name" value="PRK14345.1"/>
    <property type="match status" value="1"/>
</dbReference>
<evidence type="ECO:0000256" key="2">
    <source>
        <dbReference type="ARBA" id="ARBA00022679"/>
    </source>
</evidence>
<evidence type="ECO:0000256" key="3">
    <source>
        <dbReference type="ARBA" id="ARBA00023315"/>
    </source>
</evidence>
<name>A0A919AYC7_9ACTN</name>
<sequence>MIEPCEPREPYELRFVHLGFGADAVEYRAAWDEQRSVHAARFADEIPDTCLLLEHQAVYTAGRRTEDSERPLDGTPVVDVDRGGKITWHGPGQLVGYPILKLPRPVDVIAHVRRLEEALIRTCAELGLETTRVEGRSGVWVLGDPLKQRSRDAAQAEGPDRGTREGHSAEAESRRSATEGGEQRPAIPGLNLDFDPRLTDDEFDPRLNGPEYAPSNAGQRREDRKLAAIGIRIAKGVTMHGFSFNCDPDNTAFDKIVPCGIRDAGVTSLSNELGRRVTVTEVVPLVEKHLRDVLAEERPQPRAVETAGAAPAATAVPAG</sequence>
<evidence type="ECO:0000256" key="1">
    <source>
        <dbReference type="ARBA" id="ARBA00004821"/>
    </source>
</evidence>
<dbReference type="GO" id="GO:0033819">
    <property type="term" value="F:lipoyl(octanoyl) transferase activity"/>
    <property type="evidence" value="ECO:0007669"/>
    <property type="project" value="UniProtKB-EC"/>
</dbReference>
<dbReference type="InterPro" id="IPR004143">
    <property type="entry name" value="BPL_LPL_catalytic"/>
</dbReference>
<organism evidence="12 13">
    <name type="scientific">Streptomyces mashuensis</name>
    <dbReference type="NCBI Taxonomy" id="33904"/>
    <lineage>
        <taxon>Bacteria</taxon>
        <taxon>Bacillati</taxon>
        <taxon>Actinomycetota</taxon>
        <taxon>Actinomycetes</taxon>
        <taxon>Kitasatosporales</taxon>
        <taxon>Streptomycetaceae</taxon>
        <taxon>Streptomyces</taxon>
    </lineage>
</organism>
<dbReference type="RefSeq" id="WP_229890618.1">
    <property type="nucleotide sequence ID" value="NZ_BNBD01000002.1"/>
</dbReference>
<comment type="function">
    <text evidence="4 5 6">Catalyzes the transfer of endogenously produced octanoic acid from octanoyl-acyl-carrier-protein onto the lipoyl domains of lipoate-dependent enzymes. Lipoyl-ACP can also act as a substrate although octanoyl-ACP is likely to be the physiological substrate.</text>
</comment>
<feature type="binding site" evidence="5 8">
    <location>
        <begin position="228"/>
        <end position="230"/>
    </location>
    <ligand>
        <name>substrate</name>
    </ligand>
</feature>
<keyword evidence="2 5" id="KW-0808">Transferase</keyword>
<feature type="region of interest" description="Disordered" evidence="10">
    <location>
        <begin position="298"/>
        <end position="319"/>
    </location>
</feature>
<evidence type="ECO:0000256" key="9">
    <source>
        <dbReference type="PIRSR" id="PIRSR016262-3"/>
    </source>
</evidence>
<feature type="domain" description="BPL/LPL catalytic" evidence="11">
    <location>
        <begin position="44"/>
        <end position="298"/>
    </location>
</feature>
<protein>
    <recommendedName>
        <fullName evidence="5 6">Octanoyltransferase</fullName>
        <ecNumber evidence="5 6">2.3.1.181</ecNumber>
    </recommendedName>
    <alternativeName>
        <fullName evidence="5">Lipoate-protein ligase B</fullName>
    </alternativeName>
    <alternativeName>
        <fullName evidence="5">Lipoyl/octanoyl transferase</fullName>
    </alternativeName>
    <alternativeName>
        <fullName evidence="5">Octanoyl-[acyl-carrier-protein]-protein N-octanoyltransferase</fullName>
    </alternativeName>
</protein>
<keyword evidence="5" id="KW-0963">Cytoplasm</keyword>
<comment type="caution">
    <text evidence="12">The sequence shown here is derived from an EMBL/GenBank/DDBJ whole genome shotgun (WGS) entry which is preliminary data.</text>
</comment>
<dbReference type="PANTHER" id="PTHR10993:SF7">
    <property type="entry name" value="LIPOYLTRANSFERASE 2, MITOCHONDRIAL-RELATED"/>
    <property type="match status" value="1"/>
</dbReference>
<reference evidence="12" key="2">
    <citation type="submission" date="2020-09" db="EMBL/GenBank/DDBJ databases">
        <authorList>
            <person name="Sun Q."/>
            <person name="Ohkuma M."/>
        </authorList>
    </citation>
    <scope>NUCLEOTIDE SEQUENCE</scope>
    <source>
        <strain evidence="12">JCM 4059</strain>
    </source>
</reference>
<gene>
    <name evidence="5 12" type="primary">lipB</name>
    <name evidence="12" type="ORF">GCM10010218_11680</name>
</gene>
<feature type="site" description="Lowers pKa of active site Cys" evidence="5 9">
    <location>
        <position position="225"/>
    </location>
</feature>
<dbReference type="Pfam" id="PF21948">
    <property type="entry name" value="LplA-B_cat"/>
    <property type="match status" value="2"/>
</dbReference>
<comment type="catalytic activity">
    <reaction evidence="5 6">
        <text>octanoyl-[ACP] + L-lysyl-[protein] = N(6)-octanoyl-L-lysyl-[protein] + holo-[ACP] + H(+)</text>
        <dbReference type="Rhea" id="RHEA:17665"/>
        <dbReference type="Rhea" id="RHEA-COMP:9636"/>
        <dbReference type="Rhea" id="RHEA-COMP:9685"/>
        <dbReference type="Rhea" id="RHEA-COMP:9752"/>
        <dbReference type="Rhea" id="RHEA-COMP:9928"/>
        <dbReference type="ChEBI" id="CHEBI:15378"/>
        <dbReference type="ChEBI" id="CHEBI:29969"/>
        <dbReference type="ChEBI" id="CHEBI:64479"/>
        <dbReference type="ChEBI" id="CHEBI:78463"/>
        <dbReference type="ChEBI" id="CHEBI:78809"/>
        <dbReference type="EC" id="2.3.1.181"/>
    </reaction>
</comment>
<dbReference type="SUPFAM" id="SSF55681">
    <property type="entry name" value="Class II aaRS and biotin synthetases"/>
    <property type="match status" value="2"/>
</dbReference>
<dbReference type="Gene3D" id="3.30.930.10">
    <property type="entry name" value="Bira Bifunctional Protein, Domain 2"/>
    <property type="match status" value="1"/>
</dbReference>
<dbReference type="PANTHER" id="PTHR10993">
    <property type="entry name" value="OCTANOYLTRANSFERASE"/>
    <property type="match status" value="1"/>
</dbReference>
<feature type="compositionally biased region" description="Low complexity" evidence="10">
    <location>
        <begin position="303"/>
        <end position="319"/>
    </location>
</feature>
<comment type="pathway">
    <text evidence="1 5 6">Protein modification; protein lipoylation via endogenous pathway; protein N(6)-(lipoyl)lysine from octanoyl-[acyl-carrier-protein]: step 1/2.</text>
</comment>
<dbReference type="PROSITE" id="PS01313">
    <property type="entry name" value="LIPB"/>
    <property type="match status" value="1"/>
</dbReference>
<comment type="similarity">
    <text evidence="5 6">Belongs to the LipB family.</text>
</comment>
<dbReference type="EMBL" id="BNBD01000002">
    <property type="protein sequence ID" value="GHF32337.1"/>
    <property type="molecule type" value="Genomic_DNA"/>
</dbReference>
<evidence type="ECO:0000256" key="10">
    <source>
        <dbReference type="SAM" id="MobiDB-lite"/>
    </source>
</evidence>
<dbReference type="GO" id="GO:0005737">
    <property type="term" value="C:cytoplasm"/>
    <property type="evidence" value="ECO:0007669"/>
    <property type="project" value="UniProtKB-SubCell"/>
</dbReference>
<dbReference type="AlphaFoldDB" id="A0A919AYC7"/>
<dbReference type="InterPro" id="IPR000544">
    <property type="entry name" value="Octanoyltransferase"/>
</dbReference>
<comment type="subcellular location">
    <subcellularLocation>
        <location evidence="5">Cytoplasm</location>
    </subcellularLocation>
</comment>
<keyword evidence="3 5" id="KW-0012">Acyltransferase</keyword>
<feature type="binding site" evidence="5 8">
    <location>
        <begin position="241"/>
        <end position="243"/>
    </location>
    <ligand>
        <name>substrate</name>
    </ligand>
</feature>
<dbReference type="CDD" id="cd16444">
    <property type="entry name" value="LipB"/>
    <property type="match status" value="1"/>
</dbReference>
<dbReference type="PIRSF" id="PIRSF016262">
    <property type="entry name" value="LPLase"/>
    <property type="match status" value="1"/>
</dbReference>
<evidence type="ECO:0000256" key="6">
    <source>
        <dbReference type="PIRNR" id="PIRNR016262"/>
    </source>
</evidence>
<dbReference type="PROSITE" id="PS51733">
    <property type="entry name" value="BPL_LPL_CATALYTIC"/>
    <property type="match status" value="1"/>
</dbReference>